<dbReference type="EMBL" id="JAUSRF010000012">
    <property type="protein sequence ID" value="MDP9838870.1"/>
    <property type="molecule type" value="Genomic_DNA"/>
</dbReference>
<evidence type="ECO:0000313" key="2">
    <source>
        <dbReference type="Proteomes" id="UP001241472"/>
    </source>
</evidence>
<name>A0ABT9PWM3_9HYPH</name>
<evidence type="ECO:0000313" key="1">
    <source>
        <dbReference type="EMBL" id="MDP9838870.1"/>
    </source>
</evidence>
<comment type="caution">
    <text evidence="1">The sequence shown here is derived from an EMBL/GenBank/DDBJ whole genome shotgun (WGS) entry which is preliminary data.</text>
</comment>
<reference evidence="1 2" key="1">
    <citation type="submission" date="2023-07" db="EMBL/GenBank/DDBJ databases">
        <title>Sorghum-associated microbial communities from plants grown in Nebraska, USA.</title>
        <authorList>
            <person name="Schachtman D."/>
        </authorList>
    </citation>
    <scope>NUCLEOTIDE SEQUENCE [LARGE SCALE GENOMIC DNA]</scope>
    <source>
        <strain evidence="1 2">DS1307</strain>
    </source>
</reference>
<proteinExistence type="predicted"/>
<gene>
    <name evidence="1" type="ORF">J2T09_003642</name>
</gene>
<protein>
    <submittedName>
        <fullName evidence="1">Uncharacterized protein</fullName>
    </submittedName>
</protein>
<sequence>MNIGEEEASHANAARHLRAASSCADTHSFLYPAQINTDPVPVGVPGDVAFEPASRQTSVAPK</sequence>
<keyword evidence="2" id="KW-1185">Reference proteome</keyword>
<accession>A0ABT9PWM3</accession>
<organism evidence="1 2">
    <name type="scientific">Neorhizobium huautlense</name>
    <dbReference type="NCBI Taxonomy" id="67774"/>
    <lineage>
        <taxon>Bacteria</taxon>
        <taxon>Pseudomonadati</taxon>
        <taxon>Pseudomonadota</taxon>
        <taxon>Alphaproteobacteria</taxon>
        <taxon>Hyphomicrobiales</taxon>
        <taxon>Rhizobiaceae</taxon>
        <taxon>Rhizobium/Agrobacterium group</taxon>
        <taxon>Neorhizobium</taxon>
    </lineage>
</organism>
<dbReference type="Proteomes" id="UP001241472">
    <property type="component" value="Unassembled WGS sequence"/>
</dbReference>